<dbReference type="GO" id="GO:0006508">
    <property type="term" value="P:proteolysis"/>
    <property type="evidence" value="ECO:0007669"/>
    <property type="project" value="InterPro"/>
</dbReference>
<organism evidence="3 4">
    <name type="scientific">Lentzea aerocolonigenes</name>
    <name type="common">Lechevalieria aerocolonigenes</name>
    <name type="synonym">Saccharothrix aerocolonigenes</name>
    <dbReference type="NCBI Taxonomy" id="68170"/>
    <lineage>
        <taxon>Bacteria</taxon>
        <taxon>Bacillati</taxon>
        <taxon>Actinomycetota</taxon>
        <taxon>Actinomycetes</taxon>
        <taxon>Pseudonocardiales</taxon>
        <taxon>Pseudonocardiaceae</taxon>
        <taxon>Lentzea</taxon>
    </lineage>
</organism>
<proteinExistence type="predicted"/>
<dbReference type="InterPro" id="IPR001375">
    <property type="entry name" value="Peptidase_S9_cat"/>
</dbReference>
<comment type="caution">
    <text evidence="3">The sequence shown here is derived from an EMBL/GenBank/DDBJ whole genome shotgun (WGS) entry which is preliminary data.</text>
</comment>
<name>A0A0F0GZB6_LENAE</name>
<evidence type="ECO:0000259" key="2">
    <source>
        <dbReference type="Pfam" id="PF00326"/>
    </source>
</evidence>
<feature type="domain" description="Peptidase S9 prolyl oligopeptidase catalytic" evidence="2">
    <location>
        <begin position="350"/>
        <end position="479"/>
    </location>
</feature>
<feature type="compositionally biased region" description="Polar residues" evidence="1">
    <location>
        <begin position="61"/>
        <end position="73"/>
    </location>
</feature>
<sequence length="653" mass="69065">MSVGVLTCPVAEATAGDTAAGCDSGSWIAGTTNLCKGDLVHRDYVYDDYGADTGAGGSSTCSMPGQSSMTPTGDQRYPAGEENTADLRQLRVSVKNNRLSVTFALNALFDENSTVAVLAIDTDNDPATGGGSLPGVRISSRGWDSAAAFHAGMPGVAVDTTANTITGSLPMPTGSVWRIQALTAQSDGTVMNVAFRGDDERGPWFEDEQAAALHGGDISAFGYVVSADDLKSGVTRIADVGPGLHERVYKSDYTLGRGEGMTYQGIPGEQAAPIGQAFHFLGAYQPFAIYLPDKRGPHGLQLVLHGYCDALNFALGKPGMQQEFGEGRNRILVTPLGRGPAGWYSGPSERDVLDALDDTEAAYRVDTRQEIISGYSMGGYGTYRLAELYPDRFAGFIDWVGYTDCLTGTPLAGRCPLGGADGNPVDHVRNLRWVPGGMLYSGADVLVLPTSAIAVQQALATTGYQYQWWFHPVAEHGTYATLDDWRKESRYSSTMALAVNPPQVTYRYDPQLDSPTYGLRHDRAYWISGLTTAHDGHGDVDLTTQGCGGSLPVTMQTSGAGSDPVPWVSQGATVVGSRPLVRASRLTGSLSNIATVMVDVGPTCLSRLAIQYDVTTDGPVVIRFSDARSIRLPGAGRHTGTAAATPTAVQSIG</sequence>
<protein>
    <recommendedName>
        <fullName evidence="2">Peptidase S9 prolyl oligopeptidase catalytic domain-containing protein</fullName>
    </recommendedName>
</protein>
<dbReference type="Gene3D" id="3.40.50.1820">
    <property type="entry name" value="alpha/beta hydrolase"/>
    <property type="match status" value="1"/>
</dbReference>
<dbReference type="SUPFAM" id="SSF53474">
    <property type="entry name" value="alpha/beta-Hydrolases"/>
    <property type="match status" value="1"/>
</dbReference>
<dbReference type="GO" id="GO:0008236">
    <property type="term" value="F:serine-type peptidase activity"/>
    <property type="evidence" value="ECO:0007669"/>
    <property type="project" value="InterPro"/>
</dbReference>
<evidence type="ECO:0000313" key="3">
    <source>
        <dbReference type="EMBL" id="KJK48620.1"/>
    </source>
</evidence>
<feature type="region of interest" description="Disordered" evidence="1">
    <location>
        <begin position="56"/>
        <end position="80"/>
    </location>
</feature>
<evidence type="ECO:0000313" key="4">
    <source>
        <dbReference type="Proteomes" id="UP000033393"/>
    </source>
</evidence>
<gene>
    <name evidence="3" type="ORF">UK23_16560</name>
</gene>
<dbReference type="EMBL" id="JYJG01000101">
    <property type="protein sequence ID" value="KJK48620.1"/>
    <property type="molecule type" value="Genomic_DNA"/>
</dbReference>
<dbReference type="Pfam" id="PF00326">
    <property type="entry name" value="Peptidase_S9"/>
    <property type="match status" value="1"/>
</dbReference>
<dbReference type="InterPro" id="IPR029058">
    <property type="entry name" value="AB_hydrolase_fold"/>
</dbReference>
<reference evidence="3 4" key="1">
    <citation type="submission" date="2015-02" db="EMBL/GenBank/DDBJ databases">
        <authorList>
            <person name="Ju K.-S."/>
            <person name="Doroghazi J.R."/>
            <person name="Metcalf W."/>
        </authorList>
    </citation>
    <scope>NUCLEOTIDE SEQUENCE [LARGE SCALE GENOMIC DNA]</scope>
    <source>
        <strain evidence="3 4">NRRL B-16140</strain>
    </source>
</reference>
<accession>A0A0F0GZB6</accession>
<keyword evidence="4" id="KW-1185">Reference proteome</keyword>
<evidence type="ECO:0000256" key="1">
    <source>
        <dbReference type="SAM" id="MobiDB-lite"/>
    </source>
</evidence>
<dbReference type="AlphaFoldDB" id="A0A0F0GZB6"/>
<dbReference type="Proteomes" id="UP000033393">
    <property type="component" value="Unassembled WGS sequence"/>
</dbReference>
<dbReference type="PATRIC" id="fig|68170.10.peg.4200"/>